<protein>
    <recommendedName>
        <fullName evidence="3">PRC-barrel domain-containing protein</fullName>
    </recommendedName>
</protein>
<evidence type="ECO:0000313" key="2">
    <source>
        <dbReference type="Proteomes" id="UP000199607"/>
    </source>
</evidence>
<dbReference type="EMBL" id="FOTC01000002">
    <property type="protein sequence ID" value="SFL14388.1"/>
    <property type="molecule type" value="Genomic_DNA"/>
</dbReference>
<dbReference type="Proteomes" id="UP000199607">
    <property type="component" value="Unassembled WGS sequence"/>
</dbReference>
<proteinExistence type="predicted"/>
<keyword evidence="2" id="KW-1185">Reference proteome</keyword>
<name>A0A1I4F8U5_9EURY</name>
<sequence length="81" mass="9096">MAQTFNITDDEVGKKVIAADGDEIGLVTEVRHGTAYVDADPSLTDKLMSKLGWEHTDDDAYPLQKSEIETITDDEIRLRRM</sequence>
<organism evidence="1 2">
    <name type="scientific">Halogranum rubrum</name>
    <dbReference type="NCBI Taxonomy" id="553466"/>
    <lineage>
        <taxon>Archaea</taxon>
        <taxon>Methanobacteriati</taxon>
        <taxon>Methanobacteriota</taxon>
        <taxon>Stenosarchaea group</taxon>
        <taxon>Halobacteria</taxon>
        <taxon>Halobacteriales</taxon>
        <taxon>Haloferacaceae</taxon>
    </lineage>
</organism>
<dbReference type="RefSeq" id="WP_089869931.1">
    <property type="nucleotide sequence ID" value="NZ_FOTC01000002.1"/>
</dbReference>
<reference evidence="2" key="1">
    <citation type="submission" date="2016-10" db="EMBL/GenBank/DDBJ databases">
        <authorList>
            <person name="Varghese N."/>
            <person name="Submissions S."/>
        </authorList>
    </citation>
    <scope>NUCLEOTIDE SEQUENCE [LARGE SCALE GENOMIC DNA]</scope>
    <source>
        <strain evidence="2">CGMCC 1.7738</strain>
    </source>
</reference>
<dbReference type="AlphaFoldDB" id="A0A1I4F8U5"/>
<gene>
    <name evidence="1" type="ORF">SAMN04487950_2706</name>
</gene>
<dbReference type="STRING" id="553466.SAMN04487950_2706"/>
<accession>A0A1I4F8U5</accession>
<evidence type="ECO:0008006" key="3">
    <source>
        <dbReference type="Google" id="ProtNLM"/>
    </source>
</evidence>
<evidence type="ECO:0000313" key="1">
    <source>
        <dbReference type="EMBL" id="SFL14388.1"/>
    </source>
</evidence>